<comment type="caution">
    <text evidence="2">The sequence shown here is derived from an EMBL/GenBank/DDBJ whole genome shotgun (WGS) entry which is preliminary data.</text>
</comment>
<keyword evidence="1" id="KW-1133">Transmembrane helix</keyword>
<proteinExistence type="predicted"/>
<sequence length="485" mass="56036">MESRPFVPERYFIDEDFQVITVPPKCLKEQTHKNYHYLKNLTLENLPEGWRKETVLQDLKMVARRVVHLTVVKLSPSRGPLSKIKYSSGSGFITFHPKYGAIINTSKHVVYDPFEARHTIIRPFYEDNDNIRQDMKAMEQMKDQIIHEETQCGVTPNLVLFRGSDNYFRSVMASDYTAFSCEPPLHTFFTTEEVELSNPAFSWWKFSLRRLVFVPQIDIDVAVISHPHSEPKQISFGKMSRLINLVPALYDAATCPGSSGAPVIRLDLDSTHYISAGQFVHHGYCKEVLDLAMGTVRPPIAFPYWEKLDTNNKLCEAINILYEPVLYWTLFICDFLYLEGTLRSSLDVFAYTSSFAALLLSTNCLLFKILFIGFWMHISVSTICSMRKAGFRFALCEVMGTLIRMSQFLVAWTFLCFPWPFSNIFVVIAVWIFVLYLERFFFISSRFTKRTIGSFPEVIKRQLANELKIKTKRSGHDLILTTNDQ</sequence>
<feature type="transmembrane region" description="Helical" evidence="1">
    <location>
        <begin position="421"/>
        <end position="442"/>
    </location>
</feature>
<feature type="transmembrane region" description="Helical" evidence="1">
    <location>
        <begin position="350"/>
        <end position="378"/>
    </location>
</feature>
<evidence type="ECO:0000313" key="2">
    <source>
        <dbReference type="EMBL" id="CAL1534706.1"/>
    </source>
</evidence>
<accession>A0AAV2HL01</accession>
<feature type="transmembrane region" description="Helical" evidence="1">
    <location>
        <begin position="390"/>
        <end position="415"/>
    </location>
</feature>
<reference evidence="2 3" key="1">
    <citation type="submission" date="2024-04" db="EMBL/GenBank/DDBJ databases">
        <authorList>
            <consortium name="Genoscope - CEA"/>
            <person name="William W."/>
        </authorList>
    </citation>
    <scope>NUCLEOTIDE SEQUENCE [LARGE SCALE GENOMIC DNA]</scope>
</reference>
<protein>
    <recommendedName>
        <fullName evidence="4">Serine protease</fullName>
    </recommendedName>
</protein>
<keyword evidence="1" id="KW-0812">Transmembrane</keyword>
<dbReference type="InterPro" id="IPR009003">
    <property type="entry name" value="Peptidase_S1_PA"/>
</dbReference>
<keyword evidence="3" id="KW-1185">Reference proteome</keyword>
<evidence type="ECO:0000313" key="3">
    <source>
        <dbReference type="Proteomes" id="UP001497497"/>
    </source>
</evidence>
<dbReference type="AlphaFoldDB" id="A0AAV2HL01"/>
<keyword evidence="1" id="KW-0472">Membrane</keyword>
<dbReference type="Proteomes" id="UP001497497">
    <property type="component" value="Unassembled WGS sequence"/>
</dbReference>
<evidence type="ECO:0000256" key="1">
    <source>
        <dbReference type="SAM" id="Phobius"/>
    </source>
</evidence>
<organism evidence="2 3">
    <name type="scientific">Lymnaea stagnalis</name>
    <name type="common">Great pond snail</name>
    <name type="synonym">Helix stagnalis</name>
    <dbReference type="NCBI Taxonomy" id="6523"/>
    <lineage>
        <taxon>Eukaryota</taxon>
        <taxon>Metazoa</taxon>
        <taxon>Spiralia</taxon>
        <taxon>Lophotrochozoa</taxon>
        <taxon>Mollusca</taxon>
        <taxon>Gastropoda</taxon>
        <taxon>Heterobranchia</taxon>
        <taxon>Euthyneura</taxon>
        <taxon>Panpulmonata</taxon>
        <taxon>Hygrophila</taxon>
        <taxon>Lymnaeoidea</taxon>
        <taxon>Lymnaeidae</taxon>
        <taxon>Lymnaea</taxon>
    </lineage>
</organism>
<gene>
    <name evidence="2" type="ORF">GSLYS_00008666001</name>
</gene>
<dbReference type="EMBL" id="CAXITT010000179">
    <property type="protein sequence ID" value="CAL1534706.1"/>
    <property type="molecule type" value="Genomic_DNA"/>
</dbReference>
<evidence type="ECO:0008006" key="4">
    <source>
        <dbReference type="Google" id="ProtNLM"/>
    </source>
</evidence>
<name>A0AAV2HL01_LYMST</name>
<dbReference type="SUPFAM" id="SSF50494">
    <property type="entry name" value="Trypsin-like serine proteases"/>
    <property type="match status" value="1"/>
</dbReference>